<sequence length="62" mass="6738">MTSWYSAERQLSTTPGPSPHDSLITRTALRRDASGISSSPSRISSSRCPRSSILGMSVRPPY</sequence>
<reference evidence="2 3" key="1">
    <citation type="submission" date="2024-06" db="EMBL/GenBank/DDBJ databases">
        <title>The Natural Products Discovery Center: Release of the First 8490 Sequenced Strains for Exploring Actinobacteria Biosynthetic Diversity.</title>
        <authorList>
            <person name="Kalkreuter E."/>
            <person name="Kautsar S.A."/>
            <person name="Yang D."/>
            <person name="Bader C.D."/>
            <person name="Teijaro C.N."/>
            <person name="Fluegel L."/>
            <person name="Davis C.M."/>
            <person name="Simpson J.R."/>
            <person name="Lauterbach L."/>
            <person name="Steele A.D."/>
            <person name="Gui C."/>
            <person name="Meng S."/>
            <person name="Li G."/>
            <person name="Viehrig K."/>
            <person name="Ye F."/>
            <person name="Su P."/>
            <person name="Kiefer A.F."/>
            <person name="Nichols A."/>
            <person name="Cepeda A.J."/>
            <person name="Yan W."/>
            <person name="Fan B."/>
            <person name="Jiang Y."/>
            <person name="Adhikari A."/>
            <person name="Zheng C.-J."/>
            <person name="Schuster L."/>
            <person name="Cowan T.M."/>
            <person name="Smanski M.J."/>
            <person name="Chevrette M.G."/>
            <person name="De Carvalho L.P.S."/>
            <person name="Shen B."/>
        </authorList>
    </citation>
    <scope>NUCLEOTIDE SEQUENCE [LARGE SCALE GENOMIC DNA]</scope>
    <source>
        <strain evidence="2 3">NPDC048274</strain>
    </source>
</reference>
<dbReference type="Proteomes" id="UP001551582">
    <property type="component" value="Unassembled WGS sequence"/>
</dbReference>
<evidence type="ECO:0000313" key="2">
    <source>
        <dbReference type="EMBL" id="MEU9355109.1"/>
    </source>
</evidence>
<evidence type="ECO:0000313" key="3">
    <source>
        <dbReference type="Proteomes" id="UP001551582"/>
    </source>
</evidence>
<gene>
    <name evidence="2" type="ORF">AB0D65_29945</name>
</gene>
<feature type="compositionally biased region" description="Polar residues" evidence="1">
    <location>
        <begin position="1"/>
        <end position="15"/>
    </location>
</feature>
<dbReference type="EMBL" id="JBEZLS010000027">
    <property type="protein sequence ID" value="MEU9355109.1"/>
    <property type="molecule type" value="Genomic_DNA"/>
</dbReference>
<evidence type="ECO:0000256" key="1">
    <source>
        <dbReference type="SAM" id="MobiDB-lite"/>
    </source>
</evidence>
<dbReference type="RefSeq" id="WP_359987569.1">
    <property type="nucleotide sequence ID" value="NZ_JBEZLS010000027.1"/>
</dbReference>
<proteinExistence type="predicted"/>
<feature type="compositionally biased region" description="Low complexity" evidence="1">
    <location>
        <begin position="34"/>
        <end position="53"/>
    </location>
</feature>
<organism evidence="2 3">
    <name type="scientific">Streptomyces griseoloalbus</name>
    <dbReference type="NCBI Taxonomy" id="67303"/>
    <lineage>
        <taxon>Bacteria</taxon>
        <taxon>Bacillati</taxon>
        <taxon>Actinomycetota</taxon>
        <taxon>Actinomycetes</taxon>
        <taxon>Kitasatosporales</taxon>
        <taxon>Streptomycetaceae</taxon>
        <taxon>Streptomyces</taxon>
    </lineage>
</organism>
<keyword evidence="3" id="KW-1185">Reference proteome</keyword>
<accession>A0ABV3EF08</accession>
<protein>
    <submittedName>
        <fullName evidence="2">Uncharacterized protein</fullName>
    </submittedName>
</protein>
<feature type="region of interest" description="Disordered" evidence="1">
    <location>
        <begin position="1"/>
        <end position="62"/>
    </location>
</feature>
<comment type="caution">
    <text evidence="2">The sequence shown here is derived from an EMBL/GenBank/DDBJ whole genome shotgun (WGS) entry which is preliminary data.</text>
</comment>
<name>A0ABV3EF08_9ACTN</name>